<evidence type="ECO:0000256" key="6">
    <source>
        <dbReference type="ARBA" id="ARBA00022605"/>
    </source>
</evidence>
<dbReference type="InterPro" id="IPR020625">
    <property type="entry name" value="Schiff_base-form_aldolases_AS"/>
</dbReference>
<evidence type="ECO:0000313" key="18">
    <source>
        <dbReference type="Proteomes" id="UP000238378"/>
    </source>
</evidence>
<keyword evidence="7 12" id="KW-0220">Diaminopimelate biosynthesis</keyword>
<evidence type="ECO:0000256" key="15">
    <source>
        <dbReference type="PIRSR" id="PIRSR001365-2"/>
    </source>
</evidence>
<dbReference type="CDD" id="cd00408">
    <property type="entry name" value="DHDPS-like"/>
    <property type="match status" value="1"/>
</dbReference>
<dbReference type="Pfam" id="PF00701">
    <property type="entry name" value="DHDPS"/>
    <property type="match status" value="1"/>
</dbReference>
<dbReference type="PANTHER" id="PTHR12128:SF66">
    <property type="entry name" value="4-HYDROXY-2-OXOGLUTARATE ALDOLASE, MITOCHONDRIAL"/>
    <property type="match status" value="1"/>
</dbReference>
<organism evidence="17 19">
    <name type="scientific">Lactiplantibacillus pentosus</name>
    <name type="common">Lactobacillus pentosus</name>
    <dbReference type="NCBI Taxonomy" id="1589"/>
    <lineage>
        <taxon>Bacteria</taxon>
        <taxon>Bacillati</taxon>
        <taxon>Bacillota</taxon>
        <taxon>Bacilli</taxon>
        <taxon>Lactobacillales</taxon>
        <taxon>Lactobacillaceae</taxon>
        <taxon>Lactiplantibacillus</taxon>
    </lineage>
</organism>
<dbReference type="RefSeq" id="WP_105961527.1">
    <property type="nucleotide sequence ID" value="NZ_CP113804.1"/>
</dbReference>
<dbReference type="Proteomes" id="UP000276249">
    <property type="component" value="Unassembled WGS sequence"/>
</dbReference>
<dbReference type="InterPro" id="IPR002220">
    <property type="entry name" value="DapA-like"/>
</dbReference>
<comment type="subunit">
    <text evidence="12">Homotetramer; dimer of dimers.</text>
</comment>
<dbReference type="PROSITE" id="PS00666">
    <property type="entry name" value="DHDPS_2"/>
    <property type="match status" value="1"/>
</dbReference>
<keyword evidence="18" id="KW-1185">Reference proteome</keyword>
<keyword evidence="6 12" id="KW-0028">Amino-acid biosynthesis</keyword>
<evidence type="ECO:0000256" key="4">
    <source>
        <dbReference type="ARBA" id="ARBA00012086"/>
    </source>
</evidence>
<dbReference type="GO" id="GO:0008840">
    <property type="term" value="F:4-hydroxy-tetrahydrodipicolinate synthase activity"/>
    <property type="evidence" value="ECO:0007669"/>
    <property type="project" value="UniProtKB-UniRule"/>
</dbReference>
<comment type="caution">
    <text evidence="12">Was originally thought to be a dihydrodipicolinate synthase (DHDPS), catalyzing the condensation of (S)-aspartate-beta-semialdehyde [(S)-ASA] and pyruvate to dihydrodipicolinate (DHDP). However, it was shown in E.coli that the product of the enzymatic reaction is not dihydrodipicolinate but in fact (4S)-4-hydroxy-2,3,4,5-tetrahydro-(2S)-dipicolinic acid (HTPA), and that the consecutive dehydration reaction leading to DHDP is not spontaneous but catalyzed by DapB.</text>
</comment>
<evidence type="ECO:0000313" key="19">
    <source>
        <dbReference type="Proteomes" id="UP000276249"/>
    </source>
</evidence>
<keyword evidence="5 12" id="KW-0963">Cytoplasm</keyword>
<dbReference type="SMART" id="SM01130">
    <property type="entry name" value="DHDPS"/>
    <property type="match status" value="1"/>
</dbReference>
<comment type="function">
    <text evidence="1 12">Catalyzes the condensation of (S)-aspartate-beta-semialdehyde [(S)-ASA] and pyruvate to 4-hydroxy-tetrahydrodipicolinate (HTPA).</text>
</comment>
<feature type="site" description="Part of a proton relay during catalysis" evidence="12">
    <location>
        <position position="48"/>
    </location>
</feature>
<dbReference type="PIRSF" id="PIRSF001365">
    <property type="entry name" value="DHDPS"/>
    <property type="match status" value="1"/>
</dbReference>
<evidence type="ECO:0000256" key="12">
    <source>
        <dbReference type="HAMAP-Rule" id="MF_00418"/>
    </source>
</evidence>
<dbReference type="GO" id="GO:0005737">
    <property type="term" value="C:cytoplasm"/>
    <property type="evidence" value="ECO:0007669"/>
    <property type="project" value="UniProtKB-SubCell"/>
</dbReference>
<comment type="caution">
    <text evidence="12">Lacks conserved residue(s) required for the propagation of feature annotation.</text>
</comment>
<dbReference type="HAMAP" id="MF_00418">
    <property type="entry name" value="DapA"/>
    <property type="match status" value="1"/>
</dbReference>
<dbReference type="InterPro" id="IPR005263">
    <property type="entry name" value="DapA"/>
</dbReference>
<reference evidence="17 19" key="2">
    <citation type="submission" date="2018-10" db="EMBL/GenBank/DDBJ databases">
        <title>Genome sequences of five Lactobacillus pentosus strains isolated from brines of traditionally fermented spanish-style green table olives and differences between them.</title>
        <authorList>
            <person name="Jimenez Diaz R."/>
        </authorList>
    </citation>
    <scope>NUCLEOTIDE SEQUENCE [LARGE SCALE GENOMIC DNA]</scope>
    <source>
        <strain evidence="17 19">IG10</strain>
    </source>
</reference>
<evidence type="ECO:0000256" key="5">
    <source>
        <dbReference type="ARBA" id="ARBA00022490"/>
    </source>
</evidence>
<evidence type="ECO:0000256" key="1">
    <source>
        <dbReference type="ARBA" id="ARBA00003294"/>
    </source>
</evidence>
<dbReference type="AlphaFoldDB" id="A0ABD7IPK0"/>
<gene>
    <name evidence="12 17" type="primary">dapA</name>
    <name evidence="16" type="ORF">C6Y08_11265</name>
    <name evidence="17" type="ORF">D6U18_11005</name>
</gene>
<dbReference type="Proteomes" id="UP000238378">
    <property type="component" value="Unassembled WGS sequence"/>
</dbReference>
<protein>
    <recommendedName>
        <fullName evidence="4 12">4-hydroxy-tetrahydrodipicolinate synthase</fullName>
        <shortName evidence="12">HTPA synthase</shortName>
        <ecNumber evidence="4 12">4.3.3.7</ecNumber>
    </recommendedName>
</protein>
<comment type="catalytic activity">
    <reaction evidence="11 12">
        <text>L-aspartate 4-semialdehyde + pyruvate = (2S,4S)-4-hydroxy-2,3,4,5-tetrahydrodipicolinate + H2O + H(+)</text>
        <dbReference type="Rhea" id="RHEA:34171"/>
        <dbReference type="ChEBI" id="CHEBI:15361"/>
        <dbReference type="ChEBI" id="CHEBI:15377"/>
        <dbReference type="ChEBI" id="CHEBI:15378"/>
        <dbReference type="ChEBI" id="CHEBI:67139"/>
        <dbReference type="ChEBI" id="CHEBI:537519"/>
        <dbReference type="EC" id="4.3.3.7"/>
    </reaction>
</comment>
<evidence type="ECO:0000256" key="10">
    <source>
        <dbReference type="ARBA" id="ARBA00023270"/>
    </source>
</evidence>
<dbReference type="EC" id="4.3.3.7" evidence="4 12"/>
<dbReference type="PANTHER" id="PTHR12128">
    <property type="entry name" value="DIHYDRODIPICOLINATE SYNTHASE"/>
    <property type="match status" value="1"/>
</dbReference>
<dbReference type="GO" id="GO:0019877">
    <property type="term" value="P:diaminopimelate biosynthetic process"/>
    <property type="evidence" value="ECO:0007669"/>
    <property type="project" value="UniProtKB-UniRule"/>
</dbReference>
<dbReference type="PRINTS" id="PR00146">
    <property type="entry name" value="DHPICSNTHASE"/>
</dbReference>
<reference evidence="16 18" key="1">
    <citation type="submission" date="2018-03" db="EMBL/GenBank/DDBJ databases">
        <title>Draft Genome Sequences of six Lactobacillus pentosus Strains Isolated from Brines of Traditionally Fermented Spanish-Style Green Table Olives.</title>
        <authorList>
            <person name="Calero-Delgado B."/>
            <person name="Martin-Platero A.M."/>
            <person name="Perez-Pulido A.J."/>
            <person name="Benitez-Cabello A."/>
            <person name="Casimiro-Soriguer C.S."/>
            <person name="Martinez-Bueno M."/>
            <person name="Arroyo-Lopez F.N."/>
            <person name="Rodriguez-Gomez F."/>
            <person name="Bautista-Gallego J."/>
            <person name="Garrido-Fernandez A."/>
            <person name="Jimenez-Diaz R."/>
        </authorList>
    </citation>
    <scope>NUCLEOTIDE SEQUENCE [LARGE SCALE GENOMIC DNA]</scope>
    <source>
        <strain evidence="16 18">IG2</strain>
    </source>
</reference>
<dbReference type="InterPro" id="IPR013785">
    <property type="entry name" value="Aldolase_TIM"/>
</dbReference>
<dbReference type="NCBIfam" id="TIGR00674">
    <property type="entry name" value="dapA"/>
    <property type="match status" value="1"/>
</dbReference>
<evidence type="ECO:0000256" key="13">
    <source>
        <dbReference type="PIRNR" id="PIRNR001365"/>
    </source>
</evidence>
<accession>A0ABD7IPK0</accession>
<evidence type="ECO:0000256" key="2">
    <source>
        <dbReference type="ARBA" id="ARBA00005120"/>
    </source>
</evidence>
<evidence type="ECO:0000256" key="14">
    <source>
        <dbReference type="PIRSR" id="PIRSR001365-1"/>
    </source>
</evidence>
<comment type="pathway">
    <text evidence="2 12">Amino-acid biosynthesis; L-lysine biosynthesis via DAP pathway; (S)-tetrahydrodipicolinate from L-aspartate: step 3/4.</text>
</comment>
<name>A0ABD7IPK0_LACPE</name>
<comment type="subcellular location">
    <subcellularLocation>
        <location evidence="12">Cytoplasm</location>
    </subcellularLocation>
</comment>
<evidence type="ECO:0000256" key="7">
    <source>
        <dbReference type="ARBA" id="ARBA00022915"/>
    </source>
</evidence>
<evidence type="ECO:0000313" key="17">
    <source>
        <dbReference type="EMBL" id="RMW46473.1"/>
    </source>
</evidence>
<keyword evidence="10 12" id="KW-0704">Schiff base</keyword>
<keyword evidence="9 12" id="KW-0456">Lyase</keyword>
<keyword evidence="8 12" id="KW-0457">Lysine biosynthesis</keyword>
<dbReference type="GO" id="GO:0009089">
    <property type="term" value="P:lysine biosynthetic process via diaminopimelate"/>
    <property type="evidence" value="ECO:0007669"/>
    <property type="project" value="UniProtKB-UniRule"/>
</dbReference>
<feature type="active site" description="Proton donor/acceptor" evidence="12 14">
    <location>
        <position position="137"/>
    </location>
</feature>
<feature type="active site" description="Schiff-base intermediate with substrate" evidence="12 14">
    <location>
        <position position="165"/>
    </location>
</feature>
<comment type="caution">
    <text evidence="17">The sequence shown here is derived from an EMBL/GenBank/DDBJ whole genome shotgun (WGS) entry which is preliminary data.</text>
</comment>
<evidence type="ECO:0000256" key="9">
    <source>
        <dbReference type="ARBA" id="ARBA00023239"/>
    </source>
</evidence>
<evidence type="ECO:0000256" key="3">
    <source>
        <dbReference type="ARBA" id="ARBA00007592"/>
    </source>
</evidence>
<proteinExistence type="inferred from homology"/>
<evidence type="ECO:0000256" key="11">
    <source>
        <dbReference type="ARBA" id="ARBA00047836"/>
    </source>
</evidence>
<dbReference type="Gene3D" id="3.20.20.70">
    <property type="entry name" value="Aldolase class I"/>
    <property type="match status" value="1"/>
</dbReference>
<dbReference type="EMBL" id="RDCJ01000096">
    <property type="protein sequence ID" value="RMW46473.1"/>
    <property type="molecule type" value="Genomic_DNA"/>
</dbReference>
<comment type="similarity">
    <text evidence="3 12 13">Belongs to the DapA family.</text>
</comment>
<evidence type="ECO:0000313" key="16">
    <source>
        <dbReference type="EMBL" id="PRO93900.1"/>
    </source>
</evidence>
<dbReference type="SUPFAM" id="SSF51569">
    <property type="entry name" value="Aldolase"/>
    <property type="match status" value="1"/>
</dbReference>
<dbReference type="EMBL" id="PVOB01000200">
    <property type="protein sequence ID" value="PRO93900.1"/>
    <property type="molecule type" value="Genomic_DNA"/>
</dbReference>
<feature type="binding site" evidence="12 15">
    <location>
        <position position="208"/>
    </location>
    <ligand>
        <name>pyruvate</name>
        <dbReference type="ChEBI" id="CHEBI:15361"/>
    </ligand>
</feature>
<evidence type="ECO:0000256" key="8">
    <source>
        <dbReference type="ARBA" id="ARBA00023154"/>
    </source>
</evidence>
<sequence>MTNQIAQGIIAAMVTPLNDDSTINENELRNQVDRQINAGVNGVFTLGTNGEGYILNHDEKLNVIKIVVDQVARRVPVYAGTGCVSTQETIQLSKEAEEIGVDALSVITPSFAKASQEELYRHYEALNEAVNLPILLYNIPARTGNALEPQTVSRLANLKHIVGVKDSSGNFDNILQYIELTRDRDFKVISGNDALILWTLQAGGSGGITAIANVLPTVMVSIYKRWLKGDFKGARAAQDSIRPLRNCFKYGNPNTITKVATNMIGCPVGETRAPFNYLSEEGRSQLKATLHEYYSDFFVKPESVIRDE</sequence>